<keyword evidence="2" id="KW-0175">Coiled coil</keyword>
<dbReference type="CDD" id="cd12797">
    <property type="entry name" value="M23_peptidase"/>
    <property type="match status" value="1"/>
</dbReference>
<evidence type="ECO:0000256" key="3">
    <source>
        <dbReference type="SAM" id="Phobius"/>
    </source>
</evidence>
<feature type="transmembrane region" description="Helical" evidence="3">
    <location>
        <begin position="27"/>
        <end position="50"/>
    </location>
</feature>
<keyword evidence="3" id="KW-0812">Transmembrane</keyword>
<keyword evidence="5" id="KW-0378">Hydrolase</keyword>
<feature type="coiled-coil region" evidence="2">
    <location>
        <begin position="50"/>
        <end position="98"/>
    </location>
</feature>
<evidence type="ECO:0000256" key="1">
    <source>
        <dbReference type="ARBA" id="ARBA00022729"/>
    </source>
</evidence>
<feature type="domain" description="M23ase beta-sheet core" evidence="4">
    <location>
        <begin position="203"/>
        <end position="297"/>
    </location>
</feature>
<organism evidence="5 6">
    <name type="scientific">Alkalibacillus flavidus</name>
    <dbReference type="NCBI Taxonomy" id="546021"/>
    <lineage>
        <taxon>Bacteria</taxon>
        <taxon>Bacillati</taxon>
        <taxon>Bacillota</taxon>
        <taxon>Bacilli</taxon>
        <taxon>Bacillales</taxon>
        <taxon>Bacillaceae</taxon>
        <taxon>Alkalibacillus</taxon>
    </lineage>
</organism>
<name>A0ABV2KW40_9BACI</name>
<dbReference type="InterPro" id="IPR016047">
    <property type="entry name" value="M23ase_b-sheet_dom"/>
</dbReference>
<reference evidence="5 6" key="1">
    <citation type="submission" date="2024-06" db="EMBL/GenBank/DDBJ databases">
        <title>Genomic Encyclopedia of Type Strains, Phase IV (KMG-IV): sequencing the most valuable type-strain genomes for metagenomic binning, comparative biology and taxonomic classification.</title>
        <authorList>
            <person name="Goeker M."/>
        </authorList>
    </citation>
    <scope>NUCLEOTIDE SEQUENCE [LARGE SCALE GENOMIC DNA]</scope>
    <source>
        <strain evidence="5 6">DSM 23520</strain>
    </source>
</reference>
<dbReference type="Pfam" id="PF01551">
    <property type="entry name" value="Peptidase_M23"/>
    <property type="match status" value="1"/>
</dbReference>
<dbReference type="InterPro" id="IPR011055">
    <property type="entry name" value="Dup_hybrid_motif"/>
</dbReference>
<evidence type="ECO:0000313" key="5">
    <source>
        <dbReference type="EMBL" id="MET3683812.1"/>
    </source>
</evidence>
<sequence length="310" mass="34623">MKRHHRWRILIMSETDQQVKRFSLHKIVAFSAIAIVFVLAVSVTVTLTMLNQLSADNQALQEKINEQEGTITAQRTNIETFEEEHEKIESDLVELSQLETQISEMITALEPSDIPPVDEDGPQGGIELAINESTHEENSETIELARLSDTGSSLLERYEKAVSELDEVRSDLKTVPIEWPADTDRITSEFGTREDPFTYAESFHSGLDLADDWGTEIYAAADGTVTLAGRDGGYGLSVEIDHPNTYETKYAHLADIDVEEGQSVEQGDLIGLMGSTGRSTGVHLHYEVFNNGETIDPYPYMTFLQRVLND</sequence>
<accession>A0ABV2KW40</accession>
<gene>
    <name evidence="5" type="ORF">ABID56_001922</name>
</gene>
<dbReference type="PANTHER" id="PTHR21666:SF289">
    <property type="entry name" value="L-ALA--D-GLU ENDOPEPTIDASE"/>
    <property type="match status" value="1"/>
</dbReference>
<evidence type="ECO:0000259" key="4">
    <source>
        <dbReference type="Pfam" id="PF01551"/>
    </source>
</evidence>
<evidence type="ECO:0000313" key="6">
    <source>
        <dbReference type="Proteomes" id="UP001549167"/>
    </source>
</evidence>
<protein>
    <submittedName>
        <fullName evidence="5">Murein DD-endopeptidase MepM/ murein hydrolase activator NlpD</fullName>
    </submittedName>
</protein>
<dbReference type="Proteomes" id="UP001549167">
    <property type="component" value="Unassembled WGS sequence"/>
</dbReference>
<evidence type="ECO:0000256" key="2">
    <source>
        <dbReference type="SAM" id="Coils"/>
    </source>
</evidence>
<dbReference type="GO" id="GO:0016787">
    <property type="term" value="F:hydrolase activity"/>
    <property type="evidence" value="ECO:0007669"/>
    <property type="project" value="UniProtKB-KW"/>
</dbReference>
<dbReference type="EMBL" id="JBEPMX010000009">
    <property type="protein sequence ID" value="MET3683812.1"/>
    <property type="molecule type" value="Genomic_DNA"/>
</dbReference>
<keyword evidence="3" id="KW-1133">Transmembrane helix</keyword>
<comment type="caution">
    <text evidence="5">The sequence shown here is derived from an EMBL/GenBank/DDBJ whole genome shotgun (WGS) entry which is preliminary data.</text>
</comment>
<keyword evidence="3" id="KW-0472">Membrane</keyword>
<dbReference type="PANTHER" id="PTHR21666">
    <property type="entry name" value="PEPTIDASE-RELATED"/>
    <property type="match status" value="1"/>
</dbReference>
<dbReference type="InterPro" id="IPR050570">
    <property type="entry name" value="Cell_wall_metabolism_enzyme"/>
</dbReference>
<dbReference type="Gene3D" id="2.70.70.10">
    <property type="entry name" value="Glucose Permease (Domain IIA)"/>
    <property type="match status" value="1"/>
</dbReference>
<proteinExistence type="predicted"/>
<keyword evidence="6" id="KW-1185">Reference proteome</keyword>
<keyword evidence="1" id="KW-0732">Signal</keyword>
<dbReference type="SUPFAM" id="SSF51261">
    <property type="entry name" value="Duplicated hybrid motif"/>
    <property type="match status" value="1"/>
</dbReference>
<dbReference type="RefSeq" id="WP_354220563.1">
    <property type="nucleotide sequence ID" value="NZ_JBEPMX010000009.1"/>
</dbReference>